<sequence length="231" mass="25648">MKKILVVLTNQSQYGDNPEATGLWLSEATEFVREVTKTGYEVDYVSPKGGYVPIDPRSLKPRYAKEEDMAFYRSEDFQKRALSESFAADQIHPEDYIAIYYAGGHGVVWDFPDNPTLQTISQTIYQEGGYITSVCHGVAGLLNLKDESGQYLIKGKTITGFTQMEEILSGKNKLVPFGTEKEAKKRGANFVQKLPFTAFATQDGRLITGQNPMSGAAVGKLLVENLQKQTN</sequence>
<proteinExistence type="inferred from homology"/>
<reference evidence="5" key="2">
    <citation type="journal article" date="2023" name="Curr. Microbiol.">
        <title>Granulicatella seriolae sp. nov., a Novel Facultative Anaerobe Isolated from Yellowtail Marine Fish.</title>
        <authorList>
            <person name="Lee M."/>
            <person name="Choi Y.J."/>
            <person name="Farooq A."/>
            <person name="Jeong J.B."/>
            <person name="Jung M.Y."/>
        </authorList>
    </citation>
    <scope>NUCLEOTIDE SEQUENCE</scope>
    <source>
        <strain evidence="5">S8</strain>
    </source>
</reference>
<protein>
    <submittedName>
        <fullName evidence="5">Type 1 glutamine amidotransferase domain-containing protein</fullName>
    </submittedName>
</protein>
<dbReference type="InterPro" id="IPR050325">
    <property type="entry name" value="Prot/Nucl_acid_deglycase"/>
</dbReference>
<evidence type="ECO:0000259" key="4">
    <source>
        <dbReference type="Pfam" id="PF01965"/>
    </source>
</evidence>
<dbReference type="Pfam" id="PF01965">
    <property type="entry name" value="DJ-1_PfpI"/>
    <property type="match status" value="1"/>
</dbReference>
<keyword evidence="1" id="KW-0346">Stress response</keyword>
<dbReference type="CDD" id="cd03141">
    <property type="entry name" value="GATase1_Hsp31_like"/>
    <property type="match status" value="1"/>
</dbReference>
<dbReference type="RefSeq" id="WP_256945394.1">
    <property type="nucleotide sequence ID" value="NZ_JANHNZ010000006.1"/>
</dbReference>
<dbReference type="PANTHER" id="PTHR48094">
    <property type="entry name" value="PROTEIN/NUCLEIC ACID DEGLYCASE DJ-1-RELATED"/>
    <property type="match status" value="1"/>
</dbReference>
<keyword evidence="5" id="KW-0315">Glutamine amidotransferase</keyword>
<dbReference type="SUPFAM" id="SSF52317">
    <property type="entry name" value="Class I glutamine amidotransferase-like"/>
    <property type="match status" value="1"/>
</dbReference>
<dbReference type="InterPro" id="IPR002818">
    <property type="entry name" value="DJ-1/PfpI"/>
</dbReference>
<gene>
    <name evidence="5" type="ORF">NPA36_06930</name>
</gene>
<evidence type="ECO:0000256" key="2">
    <source>
        <dbReference type="ARBA" id="ARBA00023239"/>
    </source>
</evidence>
<evidence type="ECO:0000256" key="3">
    <source>
        <dbReference type="ARBA" id="ARBA00038493"/>
    </source>
</evidence>
<evidence type="ECO:0000313" key="6">
    <source>
        <dbReference type="Proteomes" id="UP001059480"/>
    </source>
</evidence>
<evidence type="ECO:0000313" key="5">
    <source>
        <dbReference type="EMBL" id="MCQ9210281.1"/>
    </source>
</evidence>
<comment type="similarity">
    <text evidence="3">Belongs to the peptidase C56 family. HSP31-like subfamily.</text>
</comment>
<feature type="domain" description="DJ-1/PfpI" evidence="4">
    <location>
        <begin position="26"/>
        <end position="224"/>
    </location>
</feature>
<comment type="caution">
    <text evidence="5">The sequence shown here is derived from an EMBL/GenBank/DDBJ whole genome shotgun (WGS) entry which is preliminary data.</text>
</comment>
<reference evidence="5" key="3">
    <citation type="journal article" date="2023" name="Microbiol. Resour. Announc.">
        <title>Draft Genome Sequence of Granulicatella sp. Strain S8, Isolated from a Marine Fish, Seriola quinqueradiata.</title>
        <authorList>
            <person name="Lee M."/>
            <person name="Farooq A."/>
            <person name="Jeong J.B."/>
            <person name="Jung M.Y."/>
        </authorList>
    </citation>
    <scope>NUCLEOTIDE SEQUENCE</scope>
    <source>
        <strain evidence="5">S8</strain>
    </source>
</reference>
<name>A0ABT1WP17_9LACT</name>
<keyword evidence="6" id="KW-1185">Reference proteome</keyword>
<reference evidence="5" key="1">
    <citation type="submission" date="2022-07" db="EMBL/GenBank/DDBJ databases">
        <authorList>
            <person name="Jung M.-Y."/>
            <person name="Lee M."/>
        </authorList>
    </citation>
    <scope>NUCLEOTIDE SEQUENCE</scope>
    <source>
        <strain evidence="5">S8</strain>
    </source>
</reference>
<dbReference type="Gene3D" id="3.40.50.880">
    <property type="match status" value="1"/>
</dbReference>
<dbReference type="EMBL" id="JANHNZ010000006">
    <property type="protein sequence ID" value="MCQ9210281.1"/>
    <property type="molecule type" value="Genomic_DNA"/>
</dbReference>
<dbReference type="PANTHER" id="PTHR48094:SF11">
    <property type="entry name" value="GLUTATHIONE-INDEPENDENT GLYOXALASE HSP31-RELATED"/>
    <property type="match status" value="1"/>
</dbReference>
<accession>A0ABT1WP17</accession>
<keyword evidence="2" id="KW-0456">Lyase</keyword>
<evidence type="ECO:0000256" key="1">
    <source>
        <dbReference type="ARBA" id="ARBA00023016"/>
    </source>
</evidence>
<organism evidence="5 6">
    <name type="scientific">Granulicatella seriolae</name>
    <dbReference type="NCBI Taxonomy" id="2967226"/>
    <lineage>
        <taxon>Bacteria</taxon>
        <taxon>Bacillati</taxon>
        <taxon>Bacillota</taxon>
        <taxon>Bacilli</taxon>
        <taxon>Lactobacillales</taxon>
        <taxon>Carnobacteriaceae</taxon>
        <taxon>Granulicatella</taxon>
    </lineage>
</organism>
<dbReference type="Proteomes" id="UP001059480">
    <property type="component" value="Unassembled WGS sequence"/>
</dbReference>
<dbReference type="InterPro" id="IPR029062">
    <property type="entry name" value="Class_I_gatase-like"/>
</dbReference>